<feature type="transmembrane region" description="Helical" evidence="6">
    <location>
        <begin position="97"/>
        <end position="121"/>
    </location>
</feature>
<organism evidence="7 8">
    <name type="scientific">Selenomonas sputigena</name>
    <dbReference type="NCBI Taxonomy" id="69823"/>
    <lineage>
        <taxon>Bacteria</taxon>
        <taxon>Bacillati</taxon>
        <taxon>Bacillota</taxon>
        <taxon>Negativicutes</taxon>
        <taxon>Selenomonadales</taxon>
        <taxon>Selenomonadaceae</taxon>
        <taxon>Selenomonas</taxon>
    </lineage>
</organism>
<evidence type="ECO:0000256" key="6">
    <source>
        <dbReference type="SAM" id="Phobius"/>
    </source>
</evidence>
<evidence type="ECO:0000313" key="8">
    <source>
        <dbReference type="Proteomes" id="UP001559623"/>
    </source>
</evidence>
<keyword evidence="8" id="KW-1185">Reference proteome</keyword>
<proteinExistence type="predicted"/>
<name>A0ABV3X3D6_9FIRM</name>
<keyword evidence="3 6" id="KW-0812">Transmembrane</keyword>
<gene>
    <name evidence="7" type="ORF">QCO44_03495</name>
</gene>
<dbReference type="Proteomes" id="UP001559623">
    <property type="component" value="Unassembled WGS sequence"/>
</dbReference>
<feature type="transmembrane region" description="Helical" evidence="6">
    <location>
        <begin position="74"/>
        <end position="91"/>
    </location>
</feature>
<sequence length="130" mass="14559">MREVLSVYAKRLAAWLLGFALMALVSFAAGGRAGLIGAWLIGYAAAAVCLWNLIWRTWRSTTLTVERAKREMRLGFFLRLGTIFFVFWAAVQISTEVFFTVVSGFAVCYVVTMLHIMLLALRGTDKEKAD</sequence>
<dbReference type="InterPro" id="IPR005598">
    <property type="entry name" value="ATP_synth_I"/>
</dbReference>
<protein>
    <submittedName>
        <fullName evidence="7">ATP synthase subunit I</fullName>
    </submittedName>
</protein>
<evidence type="ECO:0000256" key="3">
    <source>
        <dbReference type="ARBA" id="ARBA00022692"/>
    </source>
</evidence>
<evidence type="ECO:0000256" key="1">
    <source>
        <dbReference type="ARBA" id="ARBA00004651"/>
    </source>
</evidence>
<evidence type="ECO:0000313" key="7">
    <source>
        <dbReference type="EMBL" id="MEX5284707.1"/>
    </source>
</evidence>
<feature type="transmembrane region" description="Helical" evidence="6">
    <location>
        <begin position="36"/>
        <end position="54"/>
    </location>
</feature>
<feature type="transmembrane region" description="Helical" evidence="6">
    <location>
        <begin position="12"/>
        <end position="30"/>
    </location>
</feature>
<accession>A0ABV3X3D6</accession>
<evidence type="ECO:0000256" key="2">
    <source>
        <dbReference type="ARBA" id="ARBA00022475"/>
    </source>
</evidence>
<evidence type="ECO:0000256" key="4">
    <source>
        <dbReference type="ARBA" id="ARBA00022989"/>
    </source>
</evidence>
<keyword evidence="2" id="KW-1003">Cell membrane</keyword>
<reference evidence="7 8" key="1">
    <citation type="submission" date="2023-04" db="EMBL/GenBank/DDBJ databases">
        <title>Genome Sequence of Selenomonas sputigena ATCC 33150.</title>
        <authorList>
            <person name="Miller D.P."/>
            <person name="Anvari S."/>
            <person name="Polson S.W."/>
            <person name="Macdonald M."/>
            <person name="Mcdowell J.V."/>
        </authorList>
    </citation>
    <scope>NUCLEOTIDE SEQUENCE [LARGE SCALE GENOMIC DNA]</scope>
    <source>
        <strain evidence="7 8">ATCC 33150</strain>
    </source>
</reference>
<comment type="subcellular location">
    <subcellularLocation>
        <location evidence="1">Cell membrane</location>
        <topology evidence="1">Multi-pass membrane protein</topology>
    </subcellularLocation>
</comment>
<dbReference type="EMBL" id="JARVLH010000002">
    <property type="protein sequence ID" value="MEX5284707.1"/>
    <property type="molecule type" value="Genomic_DNA"/>
</dbReference>
<keyword evidence="4 6" id="KW-1133">Transmembrane helix</keyword>
<dbReference type="Pfam" id="PF03899">
    <property type="entry name" value="ATP-synt_I"/>
    <property type="match status" value="1"/>
</dbReference>
<dbReference type="RefSeq" id="WP_368846436.1">
    <property type="nucleotide sequence ID" value="NZ_CP194411.1"/>
</dbReference>
<evidence type="ECO:0000256" key="5">
    <source>
        <dbReference type="ARBA" id="ARBA00023136"/>
    </source>
</evidence>
<keyword evidence="5 6" id="KW-0472">Membrane</keyword>
<comment type="caution">
    <text evidence="7">The sequence shown here is derived from an EMBL/GenBank/DDBJ whole genome shotgun (WGS) entry which is preliminary data.</text>
</comment>